<dbReference type="NCBIfam" id="TIGR02727">
    <property type="entry name" value="MTHFS_bact"/>
    <property type="match status" value="1"/>
</dbReference>
<accession>A0A2V5IR34</accession>
<keyword evidence="2 4" id="KW-0547">Nucleotide-binding</keyword>
<dbReference type="Pfam" id="PF01812">
    <property type="entry name" value="5-FTHF_cyc-lig"/>
    <property type="match status" value="1"/>
</dbReference>
<reference evidence="5 6" key="1">
    <citation type="submission" date="2018-05" db="EMBL/GenBank/DDBJ databases">
        <title>Genetic diversity of glacier-inhabiting Cryobacterium bacteria in China and description of Cryobacterium mengkeensis sp. nov. and Arthrobacter glacialis sp. nov.</title>
        <authorList>
            <person name="Liu Q."/>
            <person name="Xin Y.-H."/>
        </authorList>
    </citation>
    <scope>NUCLEOTIDE SEQUENCE [LARGE SCALE GENOMIC DNA]</scope>
    <source>
        <strain evidence="5 6">B7</strain>
    </source>
</reference>
<dbReference type="SUPFAM" id="SSF100950">
    <property type="entry name" value="NagB/RpiA/CoA transferase-like"/>
    <property type="match status" value="1"/>
</dbReference>
<proteinExistence type="inferred from homology"/>
<keyword evidence="5" id="KW-0436">Ligase</keyword>
<dbReference type="Gene3D" id="3.40.50.10420">
    <property type="entry name" value="NagB/RpiA/CoA transferase-like"/>
    <property type="match status" value="1"/>
</dbReference>
<keyword evidence="6" id="KW-1185">Reference proteome</keyword>
<evidence type="ECO:0000256" key="2">
    <source>
        <dbReference type="ARBA" id="ARBA00022741"/>
    </source>
</evidence>
<dbReference type="GO" id="GO:0009396">
    <property type="term" value="P:folic acid-containing compound biosynthetic process"/>
    <property type="evidence" value="ECO:0007669"/>
    <property type="project" value="TreeGrafter"/>
</dbReference>
<dbReference type="GO" id="GO:0030272">
    <property type="term" value="F:5-formyltetrahydrofolate cyclo-ligase activity"/>
    <property type="evidence" value="ECO:0007669"/>
    <property type="project" value="UniProtKB-EC"/>
</dbReference>
<dbReference type="InterPro" id="IPR002698">
    <property type="entry name" value="FTHF_cligase"/>
</dbReference>
<comment type="caution">
    <text evidence="5">The sequence shown here is derived from an EMBL/GenBank/DDBJ whole genome shotgun (WGS) entry which is preliminary data.</text>
</comment>
<dbReference type="AlphaFoldDB" id="A0A2V5IR34"/>
<evidence type="ECO:0000256" key="1">
    <source>
        <dbReference type="ARBA" id="ARBA00010638"/>
    </source>
</evidence>
<evidence type="ECO:0000256" key="3">
    <source>
        <dbReference type="ARBA" id="ARBA00022840"/>
    </source>
</evidence>
<dbReference type="GO" id="GO:0046872">
    <property type="term" value="F:metal ion binding"/>
    <property type="evidence" value="ECO:0007669"/>
    <property type="project" value="UniProtKB-KW"/>
</dbReference>
<dbReference type="OrthoDB" id="3242798at2"/>
<dbReference type="InterPro" id="IPR024185">
    <property type="entry name" value="FTHF_cligase-like_sf"/>
</dbReference>
<dbReference type="EC" id="6.3.3.2" evidence="4"/>
<dbReference type="EMBL" id="QJVC01000016">
    <property type="protein sequence ID" value="PYI37842.1"/>
    <property type="molecule type" value="Genomic_DNA"/>
</dbReference>
<evidence type="ECO:0000256" key="4">
    <source>
        <dbReference type="RuleBase" id="RU361279"/>
    </source>
</evidence>
<name>A0A2V5IR34_9MICC</name>
<evidence type="ECO:0000313" key="6">
    <source>
        <dbReference type="Proteomes" id="UP000247980"/>
    </source>
</evidence>
<comment type="catalytic activity">
    <reaction evidence="4">
        <text>(6S)-5-formyl-5,6,7,8-tetrahydrofolate + ATP = (6R)-5,10-methenyltetrahydrofolate + ADP + phosphate</text>
        <dbReference type="Rhea" id="RHEA:10488"/>
        <dbReference type="ChEBI" id="CHEBI:30616"/>
        <dbReference type="ChEBI" id="CHEBI:43474"/>
        <dbReference type="ChEBI" id="CHEBI:57455"/>
        <dbReference type="ChEBI" id="CHEBI:57457"/>
        <dbReference type="ChEBI" id="CHEBI:456216"/>
        <dbReference type="EC" id="6.3.3.2"/>
    </reaction>
</comment>
<organism evidence="5 6">
    <name type="scientific">Arthrobacter psychrolactophilus</name>
    <dbReference type="NCBI Taxonomy" id="92442"/>
    <lineage>
        <taxon>Bacteria</taxon>
        <taxon>Bacillati</taxon>
        <taxon>Actinomycetota</taxon>
        <taxon>Actinomycetes</taxon>
        <taxon>Micrococcales</taxon>
        <taxon>Micrococcaceae</taxon>
        <taxon>Arthrobacter</taxon>
    </lineage>
</organism>
<keyword evidence="4" id="KW-0460">Magnesium</keyword>
<dbReference type="InterPro" id="IPR037171">
    <property type="entry name" value="NagB/RpiA_transferase-like"/>
</dbReference>
<keyword evidence="3 4" id="KW-0067">ATP-binding</keyword>
<dbReference type="RefSeq" id="WP_110485880.1">
    <property type="nucleotide sequence ID" value="NZ_QJVC01000016.1"/>
</dbReference>
<gene>
    <name evidence="5" type="ORF">CVS30_13645</name>
</gene>
<sequence length="216" mass="22814">MKSLDKAAWRSQLRAQRREQPFPAAGATLAKVALAWLESLRTNDGGLAGSPLSVGTSVCAYLSIGSEPDTGELLATLTAAGYATYVPVCEPDFHMAWTRWTPGVPMVRSTLAPVMEPVGKRFSFAELSSVEAILLPALAVDGDGVRLGQGGGYYDRFLAGLTAEAGSKAGSKSVPLAAVVHEHEFFPNISLPHDDLDAPVTDVLTPAGHRRLGKQS</sequence>
<evidence type="ECO:0000313" key="5">
    <source>
        <dbReference type="EMBL" id="PYI37842.1"/>
    </source>
</evidence>
<dbReference type="Proteomes" id="UP000247980">
    <property type="component" value="Unassembled WGS sequence"/>
</dbReference>
<dbReference type="PANTHER" id="PTHR23407:SF1">
    <property type="entry name" value="5-FORMYLTETRAHYDROFOLATE CYCLO-LIGASE"/>
    <property type="match status" value="1"/>
</dbReference>
<comment type="similarity">
    <text evidence="1 4">Belongs to the 5-formyltetrahydrofolate cyclo-ligase family.</text>
</comment>
<dbReference type="GO" id="GO:0035999">
    <property type="term" value="P:tetrahydrofolate interconversion"/>
    <property type="evidence" value="ECO:0007669"/>
    <property type="project" value="TreeGrafter"/>
</dbReference>
<protein>
    <recommendedName>
        <fullName evidence="4">5-formyltetrahydrofolate cyclo-ligase</fullName>
        <ecNumber evidence="4">6.3.3.2</ecNumber>
    </recommendedName>
</protein>
<dbReference type="GO" id="GO:0005524">
    <property type="term" value="F:ATP binding"/>
    <property type="evidence" value="ECO:0007669"/>
    <property type="project" value="UniProtKB-KW"/>
</dbReference>
<comment type="cofactor">
    <cofactor evidence="4">
        <name>Mg(2+)</name>
        <dbReference type="ChEBI" id="CHEBI:18420"/>
    </cofactor>
</comment>
<dbReference type="PANTHER" id="PTHR23407">
    <property type="entry name" value="ATPASE INHIBITOR/5-FORMYLTETRAHYDROFOLATE CYCLO-LIGASE"/>
    <property type="match status" value="1"/>
</dbReference>
<keyword evidence="4" id="KW-0479">Metal-binding</keyword>